<dbReference type="Pfam" id="PF12682">
    <property type="entry name" value="Flavodoxin_4"/>
    <property type="match status" value="1"/>
</dbReference>
<dbReference type="GO" id="GO:0009055">
    <property type="term" value="F:electron transfer activity"/>
    <property type="evidence" value="ECO:0007669"/>
    <property type="project" value="InterPro"/>
</dbReference>
<dbReference type="GO" id="GO:0010181">
    <property type="term" value="F:FMN binding"/>
    <property type="evidence" value="ECO:0007669"/>
    <property type="project" value="InterPro"/>
</dbReference>
<comment type="caution">
    <text evidence="2">The sequence shown here is derived from an EMBL/GenBank/DDBJ whole genome shotgun (WGS) entry which is preliminary data.</text>
</comment>
<dbReference type="InterPro" id="IPR008254">
    <property type="entry name" value="Flavodoxin/NO_synth"/>
</dbReference>
<dbReference type="EMBL" id="DWWD01000022">
    <property type="protein sequence ID" value="HJC50003.1"/>
    <property type="molecule type" value="Genomic_DNA"/>
</dbReference>
<dbReference type="InterPro" id="IPR029039">
    <property type="entry name" value="Flavoprotein-like_sf"/>
</dbReference>
<dbReference type="PANTHER" id="PTHR39201">
    <property type="entry name" value="EXPORTED PROTEIN-RELATED"/>
    <property type="match status" value="1"/>
</dbReference>
<proteinExistence type="predicted"/>
<dbReference type="AlphaFoldDB" id="A0A9D2PI07"/>
<reference evidence="2" key="1">
    <citation type="journal article" date="2021" name="PeerJ">
        <title>Extensive microbial diversity within the chicken gut microbiome revealed by metagenomics and culture.</title>
        <authorList>
            <person name="Gilroy R."/>
            <person name="Ravi A."/>
            <person name="Getino M."/>
            <person name="Pursley I."/>
            <person name="Horton D.L."/>
            <person name="Alikhan N.F."/>
            <person name="Baker D."/>
            <person name="Gharbi K."/>
            <person name="Hall N."/>
            <person name="Watson M."/>
            <person name="Adriaenssens E.M."/>
            <person name="Foster-Nyarko E."/>
            <person name="Jarju S."/>
            <person name="Secka A."/>
            <person name="Antonio M."/>
            <person name="Oren A."/>
            <person name="Chaudhuri R.R."/>
            <person name="La Ragione R."/>
            <person name="Hildebrand F."/>
            <person name="Pallen M.J."/>
        </authorList>
    </citation>
    <scope>NUCLEOTIDE SEQUENCE</scope>
    <source>
        <strain evidence="2">ChiSjej3B21-8574</strain>
    </source>
</reference>
<reference evidence="2" key="2">
    <citation type="submission" date="2021-04" db="EMBL/GenBank/DDBJ databases">
        <authorList>
            <person name="Gilroy R."/>
        </authorList>
    </citation>
    <scope>NUCLEOTIDE SEQUENCE</scope>
    <source>
        <strain evidence="2">ChiSjej3B21-8574</strain>
    </source>
</reference>
<feature type="domain" description="Flavodoxin-like" evidence="1">
    <location>
        <begin position="4"/>
        <end position="161"/>
    </location>
</feature>
<organism evidence="2 3">
    <name type="scientific">Candidatus Anaerostipes avistercoris</name>
    <dbReference type="NCBI Taxonomy" id="2838462"/>
    <lineage>
        <taxon>Bacteria</taxon>
        <taxon>Bacillati</taxon>
        <taxon>Bacillota</taxon>
        <taxon>Clostridia</taxon>
        <taxon>Lachnospirales</taxon>
        <taxon>Lachnospiraceae</taxon>
        <taxon>Anaerostipes</taxon>
    </lineage>
</organism>
<evidence type="ECO:0000313" key="2">
    <source>
        <dbReference type="EMBL" id="HJC50003.1"/>
    </source>
</evidence>
<gene>
    <name evidence="2" type="ORF">H9754_05385</name>
</gene>
<dbReference type="Proteomes" id="UP000823904">
    <property type="component" value="Unassembled WGS sequence"/>
</dbReference>
<dbReference type="PANTHER" id="PTHR39201:SF1">
    <property type="entry name" value="FLAVODOXIN-LIKE DOMAIN-CONTAINING PROTEIN"/>
    <property type="match status" value="1"/>
</dbReference>
<dbReference type="PROSITE" id="PS50902">
    <property type="entry name" value="FLAVODOXIN_LIKE"/>
    <property type="match status" value="1"/>
</dbReference>
<sequence>MNKKLIIYYSMDGNTKIIADMIQKETGADSVMLRPAVPYTGTDEEIVSQGKDETNRGFMPELEEIPVNIDDYDTIMIGTPTWWYTMAPVILSFIAHHDLSGKTVIPFQTHAGWPGHALEDIKEATKGAEVKNGMKIQFSAQEFGKLVTPEKEVEKWMKHYKKKEISVETAGIFLFMF</sequence>
<dbReference type="SUPFAM" id="SSF52218">
    <property type="entry name" value="Flavoproteins"/>
    <property type="match status" value="1"/>
</dbReference>
<name>A0A9D2PI07_9FIRM</name>
<evidence type="ECO:0000313" key="3">
    <source>
        <dbReference type="Proteomes" id="UP000823904"/>
    </source>
</evidence>
<evidence type="ECO:0000259" key="1">
    <source>
        <dbReference type="PROSITE" id="PS50902"/>
    </source>
</evidence>
<protein>
    <submittedName>
        <fullName evidence="2">NAD(P)H-dependent oxidoreductase</fullName>
    </submittedName>
</protein>
<dbReference type="PROSITE" id="PS00201">
    <property type="entry name" value="FLAVODOXIN"/>
    <property type="match status" value="1"/>
</dbReference>
<dbReference type="Gene3D" id="3.40.50.360">
    <property type="match status" value="1"/>
</dbReference>
<dbReference type="InterPro" id="IPR001226">
    <property type="entry name" value="Flavodoxin_CS"/>
</dbReference>
<accession>A0A9D2PI07</accession>
<dbReference type="GO" id="GO:0016651">
    <property type="term" value="F:oxidoreductase activity, acting on NAD(P)H"/>
    <property type="evidence" value="ECO:0007669"/>
    <property type="project" value="UniProtKB-ARBA"/>
</dbReference>